<dbReference type="InterPro" id="IPR007788">
    <property type="entry name" value="QCT"/>
</dbReference>
<dbReference type="RefSeq" id="WP_377303300.1">
    <property type="nucleotide sequence ID" value="NZ_JBHSMK010000003.1"/>
</dbReference>
<dbReference type="Pfam" id="PF05096">
    <property type="entry name" value="Glu_cyclase_2"/>
    <property type="match status" value="1"/>
</dbReference>
<comment type="caution">
    <text evidence="2">The sequence shown here is derived from an EMBL/GenBank/DDBJ whole genome shotgun (WGS) entry which is preliminary data.</text>
</comment>
<keyword evidence="1" id="KW-0732">Signal</keyword>
<protein>
    <submittedName>
        <fullName evidence="2">Glutaminyl-peptide cyclotransferase</fullName>
    </submittedName>
</protein>
<feature type="chain" id="PRO_5046989635" evidence="1">
    <location>
        <begin position="24"/>
        <end position="261"/>
    </location>
</feature>
<accession>A0ABW0JJI2</accession>
<proteinExistence type="predicted"/>
<dbReference type="PANTHER" id="PTHR31270">
    <property type="entry name" value="GLUTAMINYL-PEPTIDE CYCLOTRANSFERASE"/>
    <property type="match status" value="1"/>
</dbReference>
<feature type="signal peptide" evidence="1">
    <location>
        <begin position="1"/>
        <end position="23"/>
    </location>
</feature>
<dbReference type="SUPFAM" id="SSF50969">
    <property type="entry name" value="YVTN repeat-like/Quinoprotein amine dehydrogenase"/>
    <property type="match status" value="1"/>
</dbReference>
<evidence type="ECO:0000256" key="1">
    <source>
        <dbReference type="SAM" id="SignalP"/>
    </source>
</evidence>
<dbReference type="PANTHER" id="PTHR31270:SF1">
    <property type="entry name" value="GLUTAMINYL-PEPTIDE CYCLOTRANSFERASE"/>
    <property type="match status" value="1"/>
</dbReference>
<dbReference type="InterPro" id="IPR015943">
    <property type="entry name" value="WD40/YVTN_repeat-like_dom_sf"/>
</dbReference>
<evidence type="ECO:0000313" key="3">
    <source>
        <dbReference type="Proteomes" id="UP001596013"/>
    </source>
</evidence>
<evidence type="ECO:0000313" key="2">
    <source>
        <dbReference type="EMBL" id="MFC5436199.1"/>
    </source>
</evidence>
<dbReference type="InterPro" id="IPR011044">
    <property type="entry name" value="Quino_amine_DH_bsu"/>
</dbReference>
<dbReference type="Gene3D" id="2.130.10.10">
    <property type="entry name" value="YVTN repeat-like/Quinoprotein amine dehydrogenase"/>
    <property type="match status" value="1"/>
</dbReference>
<name>A0ABW0JJI2_9GAMM</name>
<keyword evidence="3" id="KW-1185">Reference proteome</keyword>
<sequence length="261" mass="28865">MIRSPGLSLTFVALVLLGGCAQAATSIPVYNYKVVHSYPHDTGAYTEGLFYKDGYLYESTGQAGSSTVRKVDLQSGETVQRYSVPSQYFGEGIVDWKDRLVQLTWQAQTGFVYDLASFKLRRTFTYPGEGWALTRDDHHLYMSDGSAVLRVLDPESLASTGSILVTAGGEPVTNLNELEWIKGEIYANVWLTNRIARIDPATGHVVGWIDLDGLFDINQLPDPGNDVLNGIAYDAAHDRLFVTGKRWPALFEITLVKRPAP</sequence>
<dbReference type="PROSITE" id="PS51257">
    <property type="entry name" value="PROKAR_LIPOPROTEIN"/>
    <property type="match status" value="1"/>
</dbReference>
<gene>
    <name evidence="2" type="ORF">ACFPME_06505</name>
</gene>
<dbReference type="EMBL" id="JBHSMK010000003">
    <property type="protein sequence ID" value="MFC5436199.1"/>
    <property type="molecule type" value="Genomic_DNA"/>
</dbReference>
<organism evidence="2 3">
    <name type="scientific">Rhodanobacter umsongensis</name>
    <dbReference type="NCBI Taxonomy" id="633153"/>
    <lineage>
        <taxon>Bacteria</taxon>
        <taxon>Pseudomonadati</taxon>
        <taxon>Pseudomonadota</taxon>
        <taxon>Gammaproteobacteria</taxon>
        <taxon>Lysobacterales</taxon>
        <taxon>Rhodanobacteraceae</taxon>
        <taxon>Rhodanobacter</taxon>
    </lineage>
</organism>
<dbReference type="Proteomes" id="UP001596013">
    <property type="component" value="Unassembled WGS sequence"/>
</dbReference>
<reference evidence="3" key="1">
    <citation type="journal article" date="2019" name="Int. J. Syst. Evol. Microbiol.">
        <title>The Global Catalogue of Microorganisms (GCM) 10K type strain sequencing project: providing services to taxonomists for standard genome sequencing and annotation.</title>
        <authorList>
            <consortium name="The Broad Institute Genomics Platform"/>
            <consortium name="The Broad Institute Genome Sequencing Center for Infectious Disease"/>
            <person name="Wu L."/>
            <person name="Ma J."/>
        </authorList>
    </citation>
    <scope>NUCLEOTIDE SEQUENCE [LARGE SCALE GENOMIC DNA]</scope>
    <source>
        <strain evidence="3">JCM 17130</strain>
    </source>
</reference>